<dbReference type="SUPFAM" id="SSF52166">
    <property type="entry name" value="Ribosomal protein L4"/>
    <property type="match status" value="1"/>
</dbReference>
<dbReference type="HAMAP" id="MF_01328_B">
    <property type="entry name" value="Ribosomal_uL4_B"/>
    <property type="match status" value="1"/>
</dbReference>
<gene>
    <name evidence="5" type="primary">rplD</name>
    <name evidence="7" type="ORF">DIT26_06775</name>
    <name evidence="8" type="ORF">XE02_1230</name>
</gene>
<keyword evidence="3 5" id="KW-0687">Ribonucleoprotein</keyword>
<sequence>MAQADVVNMAGQKVGTVELIESVFNVEPNKDLMFRYVNMQLSGRRAGLASAKTRSEVRGGGRKPWAQKHTGRARVGSTRSPLWRHGGVIHGPKPKDWSFNMTKKMKKVALRSALSLRLNEGNLIVLDDLKFDNPKTKQLREVLSNLGLDKSQKTLFVLPWQKDEYQNVRLSGKNIYGVKVIIADNPGNTAVTSKTNIDGLNVYDIINHEKLVITTDLVRKIEEVLG</sequence>
<keyword evidence="2 5" id="KW-0689">Ribosomal protein</keyword>
<dbReference type="GO" id="GO:1990904">
    <property type="term" value="C:ribonucleoprotein complex"/>
    <property type="evidence" value="ECO:0007669"/>
    <property type="project" value="UniProtKB-KW"/>
</dbReference>
<comment type="caution">
    <text evidence="8">The sequence shown here is derived from an EMBL/GenBank/DDBJ whole genome shotgun (WGS) entry which is preliminary data.</text>
</comment>
<dbReference type="InterPro" id="IPR013005">
    <property type="entry name" value="Ribosomal_uL4-like"/>
</dbReference>
<protein>
    <recommendedName>
        <fullName evidence="4 5">Large ribosomal subunit protein uL4</fullName>
    </recommendedName>
</protein>
<dbReference type="InterPro" id="IPR002136">
    <property type="entry name" value="Ribosomal_uL4"/>
</dbReference>
<evidence type="ECO:0000313" key="9">
    <source>
        <dbReference type="Proteomes" id="UP000055014"/>
    </source>
</evidence>
<comment type="subunit">
    <text evidence="5">Part of the 50S ribosomal subunit.</text>
</comment>
<dbReference type="NCBIfam" id="TIGR03953">
    <property type="entry name" value="rplD_bact"/>
    <property type="match status" value="1"/>
</dbReference>
<evidence type="ECO:0000256" key="6">
    <source>
        <dbReference type="SAM" id="MobiDB-lite"/>
    </source>
</evidence>
<comment type="function">
    <text evidence="5">Forms part of the polypeptide exit tunnel.</text>
</comment>
<evidence type="ECO:0000256" key="4">
    <source>
        <dbReference type="ARBA" id="ARBA00035244"/>
    </source>
</evidence>
<dbReference type="InterPro" id="IPR023574">
    <property type="entry name" value="Ribosomal_uL4_dom_sf"/>
</dbReference>
<evidence type="ECO:0000256" key="5">
    <source>
        <dbReference type="HAMAP-Rule" id="MF_01328"/>
    </source>
</evidence>
<evidence type="ECO:0000256" key="2">
    <source>
        <dbReference type="ARBA" id="ARBA00022980"/>
    </source>
</evidence>
<feature type="region of interest" description="Disordered" evidence="6">
    <location>
        <begin position="49"/>
        <end position="79"/>
    </location>
</feature>
<dbReference type="Proteomes" id="UP000055014">
    <property type="component" value="Unassembled WGS sequence"/>
</dbReference>
<dbReference type="GO" id="GO:0003735">
    <property type="term" value="F:structural constituent of ribosome"/>
    <property type="evidence" value="ECO:0007669"/>
    <property type="project" value="InterPro"/>
</dbReference>
<dbReference type="PANTHER" id="PTHR10746:SF6">
    <property type="entry name" value="LARGE RIBOSOMAL SUBUNIT PROTEIN UL4M"/>
    <property type="match status" value="1"/>
</dbReference>
<proteinExistence type="inferred from homology"/>
<evidence type="ECO:0000313" key="7">
    <source>
        <dbReference type="EMBL" id="HCO70262.1"/>
    </source>
</evidence>
<dbReference type="EMBL" id="DQBS01000155">
    <property type="protein sequence ID" value="HCO70262.1"/>
    <property type="molecule type" value="Genomic_DNA"/>
</dbReference>
<dbReference type="Proteomes" id="UP000264215">
    <property type="component" value="Unassembled WGS sequence"/>
</dbReference>
<dbReference type="GO" id="GO:0019843">
    <property type="term" value="F:rRNA binding"/>
    <property type="evidence" value="ECO:0007669"/>
    <property type="project" value="UniProtKB-UniRule"/>
</dbReference>
<dbReference type="Gene3D" id="3.40.1370.10">
    <property type="match status" value="1"/>
</dbReference>
<dbReference type="PATRIC" id="fig|1236046.5.peg.1092"/>
<dbReference type="PANTHER" id="PTHR10746">
    <property type="entry name" value="50S RIBOSOMAL PROTEIN L4"/>
    <property type="match status" value="1"/>
</dbReference>
<accession>A0A101I5H3</accession>
<keyword evidence="5" id="KW-0699">rRNA-binding</keyword>
<comment type="similarity">
    <text evidence="1 5">Belongs to the universal ribosomal protein uL4 family.</text>
</comment>
<dbReference type="EMBL" id="LGGW01000130">
    <property type="protein sequence ID" value="KUK88603.1"/>
    <property type="molecule type" value="Genomic_DNA"/>
</dbReference>
<evidence type="ECO:0000256" key="1">
    <source>
        <dbReference type="ARBA" id="ARBA00010528"/>
    </source>
</evidence>
<evidence type="ECO:0000256" key="3">
    <source>
        <dbReference type="ARBA" id="ARBA00023274"/>
    </source>
</evidence>
<reference evidence="9" key="2">
    <citation type="journal article" date="2015" name="MBio">
        <title>Genome-Resolved Metagenomic Analysis Reveals Roles for Candidate Phyla and Other Microbial Community Members in Biogeochemical Transformations in Oil Reservoirs.</title>
        <authorList>
            <person name="Hu P."/>
            <person name="Tom L."/>
            <person name="Singh A."/>
            <person name="Thomas B.C."/>
            <person name="Baker B.J."/>
            <person name="Piceno Y.M."/>
            <person name="Andersen G.L."/>
            <person name="Banfield J.F."/>
        </authorList>
    </citation>
    <scope>NUCLEOTIDE SEQUENCE [LARGE SCALE GENOMIC DNA]</scope>
</reference>
<comment type="function">
    <text evidence="5">One of the primary rRNA binding proteins, this protein initially binds near the 5'-end of the 23S rRNA. It is important during the early stages of 50S assembly. It makes multiple contacts with different domains of the 23S rRNA in the assembled 50S subunit and ribosome.</text>
</comment>
<dbReference type="GO" id="GO:0005840">
    <property type="term" value="C:ribosome"/>
    <property type="evidence" value="ECO:0007669"/>
    <property type="project" value="UniProtKB-KW"/>
</dbReference>
<dbReference type="Pfam" id="PF00573">
    <property type="entry name" value="Ribosomal_L4"/>
    <property type="match status" value="1"/>
</dbReference>
<keyword evidence="5" id="KW-0694">RNA-binding</keyword>
<reference evidence="8" key="1">
    <citation type="journal article" date="2015" name="MBio">
        <title>Genome-resolved metagenomic analysis reveals roles for candidate phyla and other microbial community members in biogeochemical transformations in oil reservoirs.</title>
        <authorList>
            <person name="Hu P."/>
            <person name="Tom L."/>
            <person name="Singh A."/>
            <person name="Thomas B.C."/>
            <person name="Baker B.J."/>
            <person name="Piceno Y.M."/>
            <person name="Andersen G.L."/>
            <person name="Banfield J.F."/>
        </authorList>
    </citation>
    <scope>NUCLEOTIDE SEQUENCE [LARGE SCALE GENOMIC DNA]</scope>
    <source>
        <strain evidence="8">46_70</strain>
    </source>
</reference>
<evidence type="ECO:0000313" key="10">
    <source>
        <dbReference type="Proteomes" id="UP000264215"/>
    </source>
</evidence>
<dbReference type="AlphaFoldDB" id="A0A101I5H3"/>
<reference evidence="7 10" key="3">
    <citation type="journal article" date="2018" name="Nat. Biotechnol.">
        <title>A standardized bacterial taxonomy based on genome phylogeny substantially revises the tree of life.</title>
        <authorList>
            <person name="Parks D.H."/>
            <person name="Chuvochina M."/>
            <person name="Waite D.W."/>
            <person name="Rinke C."/>
            <person name="Skarshewski A."/>
            <person name="Chaumeil P.A."/>
            <person name="Hugenholtz P."/>
        </authorList>
    </citation>
    <scope>NUCLEOTIDE SEQUENCE [LARGE SCALE GENOMIC DNA]</scope>
    <source>
        <strain evidence="7">UBA9905</strain>
    </source>
</reference>
<dbReference type="GO" id="GO:0006412">
    <property type="term" value="P:translation"/>
    <property type="evidence" value="ECO:0007669"/>
    <property type="project" value="UniProtKB-UniRule"/>
</dbReference>
<name>A0A101I5H3_9BACT</name>
<evidence type="ECO:0000313" key="8">
    <source>
        <dbReference type="EMBL" id="KUK88603.1"/>
    </source>
</evidence>
<organism evidence="8 9">
    <name type="scientific">Mesotoga infera</name>
    <dbReference type="NCBI Taxonomy" id="1236046"/>
    <lineage>
        <taxon>Bacteria</taxon>
        <taxon>Thermotogati</taxon>
        <taxon>Thermotogota</taxon>
        <taxon>Thermotogae</taxon>
        <taxon>Kosmotogales</taxon>
        <taxon>Kosmotogaceae</taxon>
        <taxon>Mesotoga</taxon>
    </lineage>
</organism>